<feature type="region of interest" description="Disordered" evidence="1">
    <location>
        <begin position="1"/>
        <end position="35"/>
    </location>
</feature>
<evidence type="ECO:0000313" key="3">
    <source>
        <dbReference type="Proteomes" id="UP000030693"/>
    </source>
</evidence>
<feature type="compositionally biased region" description="Basic and acidic residues" evidence="1">
    <location>
        <begin position="1"/>
        <end position="11"/>
    </location>
</feature>
<feature type="region of interest" description="Disordered" evidence="1">
    <location>
        <begin position="125"/>
        <end position="163"/>
    </location>
</feature>
<organism evidence="2">
    <name type="scientific">Fonticula alba</name>
    <name type="common">Slime mold</name>
    <dbReference type="NCBI Taxonomy" id="691883"/>
    <lineage>
        <taxon>Eukaryota</taxon>
        <taxon>Rotosphaerida</taxon>
        <taxon>Fonticulaceae</taxon>
        <taxon>Fonticula</taxon>
    </lineage>
</organism>
<proteinExistence type="predicted"/>
<accession>A0A058Z5L6</accession>
<evidence type="ECO:0000313" key="2">
    <source>
        <dbReference type="EMBL" id="KCV69535.1"/>
    </source>
</evidence>
<feature type="compositionally biased region" description="Low complexity" evidence="1">
    <location>
        <begin position="12"/>
        <end position="28"/>
    </location>
</feature>
<gene>
    <name evidence="2" type="ORF">H696_03955</name>
</gene>
<dbReference type="EMBL" id="KB932206">
    <property type="protein sequence ID" value="KCV69535.1"/>
    <property type="molecule type" value="Genomic_DNA"/>
</dbReference>
<name>A0A058Z5L6_FONAL</name>
<dbReference type="Proteomes" id="UP000030693">
    <property type="component" value="Unassembled WGS sequence"/>
</dbReference>
<dbReference type="AlphaFoldDB" id="A0A058Z5L6"/>
<feature type="compositionally biased region" description="Pro residues" evidence="1">
    <location>
        <begin position="151"/>
        <end position="163"/>
    </location>
</feature>
<evidence type="ECO:0000256" key="1">
    <source>
        <dbReference type="SAM" id="MobiDB-lite"/>
    </source>
</evidence>
<keyword evidence="3" id="KW-1185">Reference proteome</keyword>
<sequence>MEFLGDRHMHLGEAPASGSALSAAAEPGPVAPATEQAQDHPFDQMSPAELAILVELRATMHTVRELNANLDLLKALLDDGLASDSTSAAGQQVDTSRARLVRSQSTAIKALEFSWMRLFRATVKLSSQEAPPESSAPPPPAESPGDDSPVDAPPAAGPPTSLP</sequence>
<protein>
    <submittedName>
        <fullName evidence="2">Uncharacterized protein</fullName>
    </submittedName>
</protein>
<dbReference type="GeneID" id="20528680"/>
<dbReference type="RefSeq" id="XP_009496100.1">
    <property type="nucleotide sequence ID" value="XM_009497825.1"/>
</dbReference>
<reference evidence="2" key="1">
    <citation type="submission" date="2013-04" db="EMBL/GenBank/DDBJ databases">
        <title>The Genome Sequence of Fonticula alba ATCC 38817.</title>
        <authorList>
            <consortium name="The Broad Institute Genomics Platform"/>
            <person name="Russ C."/>
            <person name="Cuomo C."/>
            <person name="Burger G."/>
            <person name="Gray M.W."/>
            <person name="Holland P.W.H."/>
            <person name="King N."/>
            <person name="Lang F.B.F."/>
            <person name="Roger A.J."/>
            <person name="Ruiz-Trillo I."/>
            <person name="Brown M."/>
            <person name="Walker B."/>
            <person name="Young S."/>
            <person name="Zeng Q."/>
            <person name="Gargeya S."/>
            <person name="Fitzgerald M."/>
            <person name="Haas B."/>
            <person name="Abouelleil A."/>
            <person name="Allen A.W."/>
            <person name="Alvarado L."/>
            <person name="Arachchi H.M."/>
            <person name="Berlin A.M."/>
            <person name="Chapman S.B."/>
            <person name="Gainer-Dewar J."/>
            <person name="Goldberg J."/>
            <person name="Griggs A."/>
            <person name="Gujja S."/>
            <person name="Hansen M."/>
            <person name="Howarth C."/>
            <person name="Imamovic A."/>
            <person name="Ireland A."/>
            <person name="Larimer J."/>
            <person name="McCowan C."/>
            <person name="Murphy C."/>
            <person name="Pearson M."/>
            <person name="Poon T.W."/>
            <person name="Priest M."/>
            <person name="Roberts A."/>
            <person name="Saif S."/>
            <person name="Shea T."/>
            <person name="Sisk P."/>
            <person name="Sykes S."/>
            <person name="Wortman J."/>
            <person name="Nusbaum C."/>
            <person name="Birren B."/>
        </authorList>
    </citation>
    <scope>NUCLEOTIDE SEQUENCE [LARGE SCALE GENOMIC DNA]</scope>
    <source>
        <strain evidence="2">ATCC 38817</strain>
    </source>
</reference>